<dbReference type="PANTHER" id="PTHR21716">
    <property type="entry name" value="TRANSMEMBRANE PROTEIN"/>
    <property type="match status" value="1"/>
</dbReference>
<feature type="transmembrane region" description="Helical" evidence="7">
    <location>
        <begin position="283"/>
        <end position="310"/>
    </location>
</feature>
<dbReference type="Pfam" id="PF01594">
    <property type="entry name" value="AI-2E_transport"/>
    <property type="match status" value="1"/>
</dbReference>
<evidence type="ECO:0000256" key="2">
    <source>
        <dbReference type="ARBA" id="ARBA00009773"/>
    </source>
</evidence>
<sequence length="414" mass="43785">MSSPCAVGTPSDPSNTTRSPNDPNAAANQAAVDQADTVNGPNQTRVAGSRALIYRRARTISVIGTFGILTLGCLYVAQSLVLPVIMAFLLSLVFSPVVRTLAQFRIPRSITALTIVLGLSASVIAGIYGLSGPVSGWIDEAPQIEQRLRLRLADLSEPLDKLRDAQQQVAEATDQNSGDENVQKVVVTEPNLISQAAEGAPDILAGIALMLVLLLFILSAGDLVYEKLVRALPTFGDRRKGLRIAHDVEREVSRYLATITAINIMLGLVVGTLMAIIGLPNPILWGIAAAVLNYVPILGALTGIAIVAVVGLVSMQTTSEALLAPALYFVCTALEGQIITPALVGNRLRINSIAIILAVAFWGWMWGVVGILVAVPLLIVSRVIANHVDGLGGLRELLGPHHHGNQGNNLARSK</sequence>
<comment type="similarity">
    <text evidence="2">Belongs to the autoinducer-2 exporter (AI-2E) (TC 2.A.86) family.</text>
</comment>
<comment type="caution">
    <text evidence="8">The sequence shown here is derived from an EMBL/GenBank/DDBJ whole genome shotgun (WGS) entry which is preliminary data.</text>
</comment>
<gene>
    <name evidence="8" type="ORF">JF547_20600</name>
</gene>
<dbReference type="AlphaFoldDB" id="A0A8I1MBA4"/>
<protein>
    <submittedName>
        <fullName evidence="8">AI-2E family transporter</fullName>
    </submittedName>
</protein>
<evidence type="ECO:0000256" key="4">
    <source>
        <dbReference type="ARBA" id="ARBA00022989"/>
    </source>
</evidence>
<evidence type="ECO:0000313" key="9">
    <source>
        <dbReference type="Proteomes" id="UP000664405"/>
    </source>
</evidence>
<keyword evidence="5 7" id="KW-0472">Membrane</keyword>
<reference evidence="8" key="1">
    <citation type="submission" date="2020-12" db="EMBL/GenBank/DDBJ databases">
        <title>Oil enriched cultivation method for isolating marine PHA-producing bacteria.</title>
        <authorList>
            <person name="Zheng W."/>
            <person name="Yu S."/>
            <person name="Huang Y."/>
        </authorList>
    </citation>
    <scope>NUCLEOTIDE SEQUENCE</scope>
    <source>
        <strain evidence="8">SY-2-3</strain>
    </source>
</reference>
<evidence type="ECO:0000256" key="7">
    <source>
        <dbReference type="SAM" id="Phobius"/>
    </source>
</evidence>
<organism evidence="8 9">
    <name type="scientific">Thalassospira povalilytica</name>
    <dbReference type="NCBI Taxonomy" id="732237"/>
    <lineage>
        <taxon>Bacteria</taxon>
        <taxon>Pseudomonadati</taxon>
        <taxon>Pseudomonadota</taxon>
        <taxon>Alphaproteobacteria</taxon>
        <taxon>Rhodospirillales</taxon>
        <taxon>Thalassospiraceae</taxon>
        <taxon>Thalassospira</taxon>
    </lineage>
</organism>
<evidence type="ECO:0000256" key="5">
    <source>
        <dbReference type="ARBA" id="ARBA00023136"/>
    </source>
</evidence>
<dbReference type="PANTHER" id="PTHR21716:SF16">
    <property type="entry name" value="BLL1467 PROTEIN"/>
    <property type="match status" value="1"/>
</dbReference>
<feature type="transmembrane region" description="Helical" evidence="7">
    <location>
        <begin position="59"/>
        <end position="77"/>
    </location>
</feature>
<dbReference type="RefSeq" id="WP_206928502.1">
    <property type="nucleotide sequence ID" value="NZ_JAEKJW010000004.1"/>
</dbReference>
<feature type="transmembrane region" description="Helical" evidence="7">
    <location>
        <begin position="322"/>
        <end position="344"/>
    </location>
</feature>
<accession>A0A8I1MBA4</accession>
<feature type="transmembrane region" description="Helical" evidence="7">
    <location>
        <begin position="109"/>
        <end position="130"/>
    </location>
</feature>
<dbReference type="EMBL" id="JAEKJW010000004">
    <property type="protein sequence ID" value="MBN8198875.1"/>
    <property type="molecule type" value="Genomic_DNA"/>
</dbReference>
<name>A0A8I1MBA4_9PROT</name>
<feature type="region of interest" description="Disordered" evidence="6">
    <location>
        <begin position="1"/>
        <end position="26"/>
    </location>
</feature>
<dbReference type="InterPro" id="IPR002549">
    <property type="entry name" value="AI-2E-like"/>
</dbReference>
<feature type="transmembrane region" description="Helical" evidence="7">
    <location>
        <begin position="83"/>
        <end position="102"/>
    </location>
</feature>
<keyword evidence="4 7" id="KW-1133">Transmembrane helix</keyword>
<feature type="transmembrane region" description="Helical" evidence="7">
    <location>
        <begin position="203"/>
        <end position="225"/>
    </location>
</feature>
<proteinExistence type="inferred from homology"/>
<evidence type="ECO:0000256" key="3">
    <source>
        <dbReference type="ARBA" id="ARBA00022692"/>
    </source>
</evidence>
<dbReference type="Proteomes" id="UP000664405">
    <property type="component" value="Unassembled WGS sequence"/>
</dbReference>
<dbReference type="GO" id="GO:0016020">
    <property type="term" value="C:membrane"/>
    <property type="evidence" value="ECO:0007669"/>
    <property type="project" value="UniProtKB-SubCell"/>
</dbReference>
<evidence type="ECO:0000256" key="6">
    <source>
        <dbReference type="SAM" id="MobiDB-lite"/>
    </source>
</evidence>
<comment type="subcellular location">
    <subcellularLocation>
        <location evidence="1">Membrane</location>
        <topology evidence="1">Multi-pass membrane protein</topology>
    </subcellularLocation>
</comment>
<feature type="transmembrane region" description="Helical" evidence="7">
    <location>
        <begin position="350"/>
        <end position="379"/>
    </location>
</feature>
<evidence type="ECO:0000256" key="1">
    <source>
        <dbReference type="ARBA" id="ARBA00004141"/>
    </source>
</evidence>
<dbReference type="GO" id="GO:0055085">
    <property type="term" value="P:transmembrane transport"/>
    <property type="evidence" value="ECO:0007669"/>
    <property type="project" value="TreeGrafter"/>
</dbReference>
<evidence type="ECO:0000313" key="8">
    <source>
        <dbReference type="EMBL" id="MBN8198875.1"/>
    </source>
</evidence>
<keyword evidence="3 7" id="KW-0812">Transmembrane</keyword>
<feature type="transmembrane region" description="Helical" evidence="7">
    <location>
        <begin position="255"/>
        <end position="277"/>
    </location>
</feature>